<dbReference type="AlphaFoldDB" id="U6L8W0"/>
<dbReference type="VEuPathDB" id="ToxoDB:EBH_0040010"/>
<dbReference type="EMBL" id="HG710173">
    <property type="protein sequence ID" value="CDJ45643.1"/>
    <property type="molecule type" value="Genomic_DNA"/>
</dbReference>
<name>U6L8W0_9EIME</name>
<proteinExistence type="predicted"/>
<gene>
    <name evidence="2" type="ORF">EBH_0040010</name>
</gene>
<evidence type="ECO:0000256" key="1">
    <source>
        <dbReference type="SAM" id="SignalP"/>
    </source>
</evidence>
<keyword evidence="3" id="KW-1185">Reference proteome</keyword>
<feature type="signal peptide" evidence="1">
    <location>
        <begin position="1"/>
        <end position="24"/>
    </location>
</feature>
<reference evidence="2" key="1">
    <citation type="submission" date="2013-10" db="EMBL/GenBank/DDBJ databases">
        <title>Genomic analysis of the causative agents of coccidiosis in chickens.</title>
        <authorList>
            <person name="Reid A.J."/>
            <person name="Blake D."/>
            <person name="Billington K."/>
            <person name="Browne H."/>
            <person name="Dunn M."/>
            <person name="Hung S."/>
            <person name="Kawahara F."/>
            <person name="Miranda-Saavedra D."/>
            <person name="Mourier T."/>
            <person name="Nagra H."/>
            <person name="Otto T.D."/>
            <person name="Rawlings N."/>
            <person name="Sanchez A."/>
            <person name="Sanders M."/>
            <person name="Subramaniam C."/>
            <person name="Tay Y."/>
            <person name="Dear P."/>
            <person name="Doerig C."/>
            <person name="Gruber A."/>
            <person name="Parkinson J."/>
            <person name="Shirley M."/>
            <person name="Wan K.L."/>
            <person name="Berriman M."/>
            <person name="Tomley F."/>
            <person name="Pain A."/>
        </authorList>
    </citation>
    <scope>NUCLEOTIDE SEQUENCE [LARGE SCALE GENOMIC DNA]</scope>
    <source>
        <strain evidence="2">Houghton</strain>
    </source>
</reference>
<keyword evidence="1" id="KW-0732">Signal</keyword>
<evidence type="ECO:0000313" key="3">
    <source>
        <dbReference type="Proteomes" id="UP000030750"/>
    </source>
</evidence>
<reference evidence="2" key="2">
    <citation type="submission" date="2013-10" db="EMBL/GenBank/DDBJ databases">
        <authorList>
            <person name="Aslett M."/>
        </authorList>
    </citation>
    <scope>NUCLEOTIDE SEQUENCE [LARGE SCALE GENOMIC DNA]</scope>
    <source>
        <strain evidence="2">Houghton</strain>
    </source>
</reference>
<sequence length="269" mass="28655">MATFYKTAAAVCLVALSGLQSEAAQTTYKFKVANVDDSVYLAANLVRNGRLPVHISEVAPDSNLVSTVQGKVQACTASKQPSRVTMEACEALMKASDLRDIFYHTFDYTESPDYRELMQAALDEGLKVFKKQNYGTDWQTIWASEAGANLAYLLGSNSTKIGCVIGECTEEASRTLPGAAKRGVAALSTDLGEAEAKKAVLFCALSPEAQKNTAPFDEEYFTALISRTALLANMTQDDLKVPTNDGIAAAAVPSILATSLVAMLTALSA</sequence>
<feature type="chain" id="PRO_5004674196" evidence="1">
    <location>
        <begin position="25"/>
        <end position="269"/>
    </location>
</feature>
<organism evidence="2 3">
    <name type="scientific">Eimeria brunetti</name>
    <dbReference type="NCBI Taxonomy" id="51314"/>
    <lineage>
        <taxon>Eukaryota</taxon>
        <taxon>Sar</taxon>
        <taxon>Alveolata</taxon>
        <taxon>Apicomplexa</taxon>
        <taxon>Conoidasida</taxon>
        <taxon>Coccidia</taxon>
        <taxon>Eucoccidiorida</taxon>
        <taxon>Eimeriorina</taxon>
        <taxon>Eimeriidae</taxon>
        <taxon>Eimeria</taxon>
    </lineage>
</organism>
<protein>
    <submittedName>
        <fullName evidence="2">SAG family member</fullName>
    </submittedName>
</protein>
<accession>U6L8W0</accession>
<evidence type="ECO:0000313" key="2">
    <source>
        <dbReference type="EMBL" id="CDJ45643.1"/>
    </source>
</evidence>
<dbReference type="Proteomes" id="UP000030750">
    <property type="component" value="Unassembled WGS sequence"/>
</dbReference>